<sequence length="323" mass="35310">MVNEKMTVGQYVDEWIDGKDDIKQNTHANYKRYIDKVFVPHLGHIRLRDLRAAQIKAMFDAHTHLAASSAQRMRAVLRSALSDALRGGLVTVNAAALVKLAGGRSRAQGWTKARETAWRWDVAALVEDGMTVARARRSAPRPSSSMVWTPAHLGAFLDAVADHPLYPLFWIASHCGLRRGEVCGLKWSDLDDATITVERQLVCTPDGIIEDTPKSDASGRAVSIGKAGVKLLTKHRSDQRAELLSWGVGKGSGYMFTTPTGETLDPHSVSKEFKRQVAAADLPPIRFHDLRHTAASLMLASGSDMKTVSEVLGHSDITITGNI</sequence>
<dbReference type="InterPro" id="IPR010998">
    <property type="entry name" value="Integrase_recombinase_N"/>
</dbReference>
<comment type="caution">
    <text evidence="7">The sequence shown here is derived from an EMBL/GenBank/DDBJ whole genome shotgun (WGS) entry which is preliminary data.</text>
</comment>
<dbReference type="Pfam" id="PF00589">
    <property type="entry name" value="Phage_integrase"/>
    <property type="match status" value="1"/>
</dbReference>
<accession>A0ABV8DX31</accession>
<keyword evidence="2 4" id="KW-0238">DNA-binding</keyword>
<evidence type="ECO:0000259" key="5">
    <source>
        <dbReference type="PROSITE" id="PS51898"/>
    </source>
</evidence>
<feature type="domain" description="Tyr recombinase" evidence="5">
    <location>
        <begin position="143"/>
        <end position="323"/>
    </location>
</feature>
<evidence type="ECO:0000259" key="6">
    <source>
        <dbReference type="PROSITE" id="PS51900"/>
    </source>
</evidence>
<dbReference type="PANTHER" id="PTHR30349">
    <property type="entry name" value="PHAGE INTEGRASE-RELATED"/>
    <property type="match status" value="1"/>
</dbReference>
<evidence type="ECO:0000256" key="1">
    <source>
        <dbReference type="ARBA" id="ARBA00022908"/>
    </source>
</evidence>
<dbReference type="Gene3D" id="1.10.443.10">
    <property type="entry name" value="Intergrase catalytic core"/>
    <property type="match status" value="1"/>
</dbReference>
<dbReference type="InterPro" id="IPR004107">
    <property type="entry name" value="Integrase_SAM-like_N"/>
</dbReference>
<dbReference type="CDD" id="cd01189">
    <property type="entry name" value="INT_ICEBs1_C_like"/>
    <property type="match status" value="1"/>
</dbReference>
<evidence type="ECO:0000256" key="3">
    <source>
        <dbReference type="ARBA" id="ARBA00023172"/>
    </source>
</evidence>
<evidence type="ECO:0000256" key="4">
    <source>
        <dbReference type="PROSITE-ProRule" id="PRU01248"/>
    </source>
</evidence>
<dbReference type="Pfam" id="PF14659">
    <property type="entry name" value="Phage_int_SAM_3"/>
    <property type="match status" value="1"/>
</dbReference>
<evidence type="ECO:0000256" key="2">
    <source>
        <dbReference type="ARBA" id="ARBA00023125"/>
    </source>
</evidence>
<feature type="domain" description="Core-binding (CB)" evidence="6">
    <location>
        <begin position="6"/>
        <end position="85"/>
    </location>
</feature>
<dbReference type="InterPro" id="IPR044068">
    <property type="entry name" value="CB"/>
</dbReference>
<organism evidence="7 8">
    <name type="scientific">Nocardia jiangsuensis</name>
    <dbReference type="NCBI Taxonomy" id="1691563"/>
    <lineage>
        <taxon>Bacteria</taxon>
        <taxon>Bacillati</taxon>
        <taxon>Actinomycetota</taxon>
        <taxon>Actinomycetes</taxon>
        <taxon>Mycobacteriales</taxon>
        <taxon>Nocardiaceae</taxon>
        <taxon>Nocardia</taxon>
    </lineage>
</organism>
<evidence type="ECO:0000313" key="8">
    <source>
        <dbReference type="Proteomes" id="UP001595696"/>
    </source>
</evidence>
<dbReference type="PROSITE" id="PS51900">
    <property type="entry name" value="CB"/>
    <property type="match status" value="1"/>
</dbReference>
<dbReference type="SUPFAM" id="SSF56349">
    <property type="entry name" value="DNA breaking-rejoining enzymes"/>
    <property type="match status" value="1"/>
</dbReference>
<dbReference type="InterPro" id="IPR050090">
    <property type="entry name" value="Tyrosine_recombinase_XerCD"/>
</dbReference>
<dbReference type="EMBL" id="JBHSAX010000014">
    <property type="protein sequence ID" value="MFC3964052.1"/>
    <property type="molecule type" value="Genomic_DNA"/>
</dbReference>
<keyword evidence="8" id="KW-1185">Reference proteome</keyword>
<keyword evidence="3" id="KW-0233">DNA recombination</keyword>
<gene>
    <name evidence="7" type="ORF">ACFO0B_18865</name>
</gene>
<dbReference type="Gene3D" id="1.10.150.130">
    <property type="match status" value="1"/>
</dbReference>
<dbReference type="PROSITE" id="PS51898">
    <property type="entry name" value="TYR_RECOMBINASE"/>
    <property type="match status" value="1"/>
</dbReference>
<dbReference type="InterPro" id="IPR011010">
    <property type="entry name" value="DNA_brk_join_enz"/>
</dbReference>
<evidence type="ECO:0000313" key="7">
    <source>
        <dbReference type="EMBL" id="MFC3964052.1"/>
    </source>
</evidence>
<reference evidence="8" key="1">
    <citation type="journal article" date="2019" name="Int. J. Syst. Evol. Microbiol.">
        <title>The Global Catalogue of Microorganisms (GCM) 10K type strain sequencing project: providing services to taxonomists for standard genome sequencing and annotation.</title>
        <authorList>
            <consortium name="The Broad Institute Genomics Platform"/>
            <consortium name="The Broad Institute Genome Sequencing Center for Infectious Disease"/>
            <person name="Wu L."/>
            <person name="Ma J."/>
        </authorList>
    </citation>
    <scope>NUCLEOTIDE SEQUENCE [LARGE SCALE GENOMIC DNA]</scope>
    <source>
        <strain evidence="8">CGMCC 4.7330</strain>
    </source>
</reference>
<dbReference type="Proteomes" id="UP001595696">
    <property type="component" value="Unassembled WGS sequence"/>
</dbReference>
<name>A0ABV8DX31_9NOCA</name>
<proteinExistence type="predicted"/>
<protein>
    <submittedName>
        <fullName evidence="7">Tyrosine-type recombinase/integrase</fullName>
    </submittedName>
</protein>
<dbReference type="PANTHER" id="PTHR30349:SF91">
    <property type="entry name" value="INTA PROTEIN"/>
    <property type="match status" value="1"/>
</dbReference>
<dbReference type="InterPro" id="IPR013762">
    <property type="entry name" value="Integrase-like_cat_sf"/>
</dbReference>
<dbReference type="RefSeq" id="WP_378613763.1">
    <property type="nucleotide sequence ID" value="NZ_JBHSAX010000014.1"/>
</dbReference>
<keyword evidence="1" id="KW-0229">DNA integration</keyword>
<dbReference type="InterPro" id="IPR002104">
    <property type="entry name" value="Integrase_catalytic"/>
</dbReference>